<evidence type="ECO:0000313" key="3">
    <source>
        <dbReference type="Proteomes" id="UP000008810"/>
    </source>
</evidence>
<dbReference type="EnsemblPlants" id="PNT75898">
    <property type="protein sequence ID" value="PNT75898"/>
    <property type="gene ID" value="BRADI_1g40985v3"/>
</dbReference>
<dbReference type="InParanoid" id="A0A2K2DNP0"/>
<proteinExistence type="predicted"/>
<protein>
    <submittedName>
        <fullName evidence="1 2">Uncharacterized protein</fullName>
    </submittedName>
</protein>
<dbReference type="Proteomes" id="UP000008810">
    <property type="component" value="Chromosome 1"/>
</dbReference>
<name>A0A2K2DNP0_BRADI</name>
<dbReference type="AlphaFoldDB" id="A0A2K2DNP0"/>
<reference evidence="1 2" key="1">
    <citation type="journal article" date="2010" name="Nature">
        <title>Genome sequencing and analysis of the model grass Brachypodium distachyon.</title>
        <authorList>
            <consortium name="International Brachypodium Initiative"/>
        </authorList>
    </citation>
    <scope>NUCLEOTIDE SEQUENCE [LARGE SCALE GENOMIC DNA]</scope>
    <source>
        <strain evidence="1 2">Bd21</strain>
    </source>
</reference>
<evidence type="ECO:0000313" key="2">
    <source>
        <dbReference type="EnsemblPlants" id="PNT75898"/>
    </source>
</evidence>
<dbReference type="Gramene" id="PNT75898">
    <property type="protein sequence ID" value="PNT75898"/>
    <property type="gene ID" value="BRADI_1g40985v3"/>
</dbReference>
<keyword evidence="3" id="KW-1185">Reference proteome</keyword>
<sequence length="57" mass="6093">MPEALLDVLRGVSVAGCFGLGPGRCMRITFSDPRLSHLPARCLIICPGYPISCTECV</sequence>
<reference evidence="2" key="3">
    <citation type="submission" date="2018-08" db="UniProtKB">
        <authorList>
            <consortium name="EnsemblPlants"/>
        </authorList>
    </citation>
    <scope>IDENTIFICATION</scope>
    <source>
        <strain evidence="2">cv. Bd21</strain>
    </source>
</reference>
<evidence type="ECO:0000313" key="1">
    <source>
        <dbReference type="EMBL" id="PNT75898.1"/>
    </source>
</evidence>
<reference evidence="1" key="2">
    <citation type="submission" date="2017-06" db="EMBL/GenBank/DDBJ databases">
        <title>WGS assembly of Brachypodium distachyon.</title>
        <authorList>
            <consortium name="The International Brachypodium Initiative"/>
            <person name="Lucas S."/>
            <person name="Harmon-Smith M."/>
            <person name="Lail K."/>
            <person name="Tice H."/>
            <person name="Grimwood J."/>
            <person name="Bruce D."/>
            <person name="Barry K."/>
            <person name="Shu S."/>
            <person name="Lindquist E."/>
            <person name="Wang M."/>
            <person name="Pitluck S."/>
            <person name="Vogel J.P."/>
            <person name="Garvin D.F."/>
            <person name="Mockler T.C."/>
            <person name="Schmutz J."/>
            <person name="Rokhsar D."/>
            <person name="Bevan M.W."/>
        </authorList>
    </citation>
    <scope>NUCLEOTIDE SEQUENCE</scope>
    <source>
        <strain evidence="1">Bd21</strain>
    </source>
</reference>
<organism evidence="1">
    <name type="scientific">Brachypodium distachyon</name>
    <name type="common">Purple false brome</name>
    <name type="synonym">Trachynia distachya</name>
    <dbReference type="NCBI Taxonomy" id="15368"/>
    <lineage>
        <taxon>Eukaryota</taxon>
        <taxon>Viridiplantae</taxon>
        <taxon>Streptophyta</taxon>
        <taxon>Embryophyta</taxon>
        <taxon>Tracheophyta</taxon>
        <taxon>Spermatophyta</taxon>
        <taxon>Magnoliopsida</taxon>
        <taxon>Liliopsida</taxon>
        <taxon>Poales</taxon>
        <taxon>Poaceae</taxon>
        <taxon>BOP clade</taxon>
        <taxon>Pooideae</taxon>
        <taxon>Stipodae</taxon>
        <taxon>Brachypodieae</taxon>
        <taxon>Brachypodium</taxon>
    </lineage>
</organism>
<gene>
    <name evidence="1" type="ORF">BRADI_1g40985v3</name>
</gene>
<accession>A0A2K2DNP0</accession>
<dbReference type="EMBL" id="CM000880">
    <property type="protein sequence ID" value="PNT75898.1"/>
    <property type="molecule type" value="Genomic_DNA"/>
</dbReference>